<comment type="function">
    <text evidence="4">Forms an intersubunit bridge (bridge B4) with the 23S rRNA of the 50S subunit in the ribosome.</text>
</comment>
<comment type="similarity">
    <text evidence="4 5">Belongs to the universal ribosomal protein uS15 family.</text>
</comment>
<dbReference type="HAMAP" id="MF_01343_B">
    <property type="entry name" value="Ribosomal_uS15_B"/>
    <property type="match status" value="1"/>
</dbReference>
<evidence type="ECO:0000256" key="3">
    <source>
        <dbReference type="ARBA" id="ARBA00064542"/>
    </source>
</evidence>
<comment type="caution">
    <text evidence="7">The sequence shown here is derived from an EMBL/GenBank/DDBJ whole genome shotgun (WGS) entry which is preliminary data.</text>
</comment>
<keyword evidence="4" id="KW-0699">rRNA-binding</keyword>
<keyword evidence="1 4" id="KW-0689">Ribosomal protein</keyword>
<dbReference type="Pfam" id="PF00312">
    <property type="entry name" value="Ribosomal_S15"/>
    <property type="match status" value="1"/>
</dbReference>
<dbReference type="CDD" id="cd00353">
    <property type="entry name" value="Ribosomal_S15p_S13e"/>
    <property type="match status" value="1"/>
</dbReference>
<reference evidence="7 8" key="1">
    <citation type="journal article" date="2016" name="Nat. Commun.">
        <title>Thousands of microbial genomes shed light on interconnected biogeochemical processes in an aquifer system.</title>
        <authorList>
            <person name="Anantharaman K."/>
            <person name="Brown C.T."/>
            <person name="Hug L.A."/>
            <person name="Sharon I."/>
            <person name="Castelle C.J."/>
            <person name="Probst A.J."/>
            <person name="Thomas B.C."/>
            <person name="Singh A."/>
            <person name="Wilkins M.J."/>
            <person name="Karaoz U."/>
            <person name="Brodie E.L."/>
            <person name="Williams K.H."/>
            <person name="Hubbard S.S."/>
            <person name="Banfield J.F."/>
        </authorList>
    </citation>
    <scope>NUCLEOTIDE SEQUENCE [LARGE SCALE GENOMIC DNA]</scope>
</reference>
<feature type="region of interest" description="Disordered" evidence="6">
    <location>
        <begin position="1"/>
        <end position="25"/>
    </location>
</feature>
<sequence length="88" mass="10293">MLTKRQKSTVVKEAQKHDKDTGSAEVQVGLLTKRIKELSDHLKKHQKDHHSRRGLLLMVGKRRRFLQYLKREDEKTHGKLVKKLGLEA</sequence>
<protein>
    <recommendedName>
        <fullName evidence="4">Small ribosomal subunit protein uS15</fullName>
    </recommendedName>
</protein>
<keyword evidence="2 4" id="KW-0687">Ribonucleoprotein</keyword>
<dbReference type="AlphaFoldDB" id="A0A1F6BZA6"/>
<dbReference type="InterPro" id="IPR005290">
    <property type="entry name" value="Ribosomal_uS15_bac-type"/>
</dbReference>
<dbReference type="Gene3D" id="6.10.250.3130">
    <property type="match status" value="1"/>
</dbReference>
<name>A0A1F6BZA6_9BACT</name>
<comment type="function">
    <text evidence="4">One of the primary rRNA binding proteins, it binds directly to 16S rRNA where it helps nucleate assembly of the platform of the 30S subunit by binding and bridging several RNA helices of the 16S rRNA.</text>
</comment>
<evidence type="ECO:0000256" key="6">
    <source>
        <dbReference type="SAM" id="MobiDB-lite"/>
    </source>
</evidence>
<evidence type="ECO:0000256" key="5">
    <source>
        <dbReference type="RuleBase" id="RU003919"/>
    </source>
</evidence>
<evidence type="ECO:0000256" key="2">
    <source>
        <dbReference type="ARBA" id="ARBA00023274"/>
    </source>
</evidence>
<dbReference type="SMART" id="SM01387">
    <property type="entry name" value="Ribosomal_S15"/>
    <property type="match status" value="1"/>
</dbReference>
<evidence type="ECO:0000313" key="7">
    <source>
        <dbReference type="EMBL" id="OGG42112.1"/>
    </source>
</evidence>
<dbReference type="PANTHER" id="PTHR23321">
    <property type="entry name" value="RIBOSOMAL PROTEIN S15, BACTERIAL AND ORGANELLAR"/>
    <property type="match status" value="1"/>
</dbReference>
<dbReference type="Gene3D" id="1.10.287.10">
    <property type="entry name" value="S15/NS1, RNA-binding"/>
    <property type="match status" value="1"/>
</dbReference>
<dbReference type="EMBL" id="MFKK01000006">
    <property type="protein sequence ID" value="OGG42112.1"/>
    <property type="molecule type" value="Genomic_DNA"/>
</dbReference>
<gene>
    <name evidence="4" type="primary">rpsO</name>
    <name evidence="7" type="ORF">A3A21_00570</name>
</gene>
<keyword evidence="4" id="KW-0694">RNA-binding</keyword>
<dbReference type="FunFam" id="1.10.287.10:FF:000002">
    <property type="entry name" value="30S ribosomal protein S15"/>
    <property type="match status" value="1"/>
</dbReference>
<accession>A0A1F6BZA6</accession>
<proteinExistence type="inferred from homology"/>
<evidence type="ECO:0000256" key="1">
    <source>
        <dbReference type="ARBA" id="ARBA00022980"/>
    </source>
</evidence>
<dbReference type="GO" id="GO:0006412">
    <property type="term" value="P:translation"/>
    <property type="evidence" value="ECO:0007669"/>
    <property type="project" value="UniProtKB-UniRule"/>
</dbReference>
<dbReference type="GO" id="GO:0022627">
    <property type="term" value="C:cytosolic small ribosomal subunit"/>
    <property type="evidence" value="ECO:0007669"/>
    <property type="project" value="TreeGrafter"/>
</dbReference>
<dbReference type="InterPro" id="IPR000589">
    <property type="entry name" value="Ribosomal_uS15"/>
</dbReference>
<comment type="subunit">
    <text evidence="3 4">Part of the 30S ribosomal subunit. Forms a bridge to the 50S subunit in the 70S ribosome, contacting the 23S rRNA.</text>
</comment>
<dbReference type="InterPro" id="IPR009068">
    <property type="entry name" value="uS15_NS1_RNA-bd_sf"/>
</dbReference>
<evidence type="ECO:0000313" key="8">
    <source>
        <dbReference type="Proteomes" id="UP000176996"/>
    </source>
</evidence>
<evidence type="ECO:0000256" key="4">
    <source>
        <dbReference type="HAMAP-Rule" id="MF_01343"/>
    </source>
</evidence>
<dbReference type="GO" id="GO:0003735">
    <property type="term" value="F:structural constituent of ribosome"/>
    <property type="evidence" value="ECO:0007669"/>
    <property type="project" value="InterPro"/>
</dbReference>
<dbReference type="PANTHER" id="PTHR23321:SF26">
    <property type="entry name" value="SMALL RIBOSOMAL SUBUNIT PROTEIN US15M"/>
    <property type="match status" value="1"/>
</dbReference>
<dbReference type="SUPFAM" id="SSF47060">
    <property type="entry name" value="S15/NS1 RNA-binding domain"/>
    <property type="match status" value="1"/>
</dbReference>
<feature type="compositionally biased region" description="Basic and acidic residues" evidence="6">
    <location>
        <begin position="13"/>
        <end position="22"/>
    </location>
</feature>
<dbReference type="NCBIfam" id="TIGR00952">
    <property type="entry name" value="S15_bact"/>
    <property type="match status" value="1"/>
</dbReference>
<dbReference type="STRING" id="1798471.A3A21_00570"/>
<organism evidence="7 8">
    <name type="scientific">Candidatus Jorgensenbacteria bacterium RIFCSPLOWO2_01_FULL_45_25b</name>
    <dbReference type="NCBI Taxonomy" id="1798471"/>
    <lineage>
        <taxon>Bacteria</taxon>
        <taxon>Candidatus Joergenseniibacteriota</taxon>
    </lineage>
</organism>
<dbReference type="Proteomes" id="UP000176996">
    <property type="component" value="Unassembled WGS sequence"/>
</dbReference>
<dbReference type="GO" id="GO:0019843">
    <property type="term" value="F:rRNA binding"/>
    <property type="evidence" value="ECO:0007669"/>
    <property type="project" value="UniProtKB-UniRule"/>
</dbReference>